<accession>A0A9W6YBB8</accession>
<protein>
    <submittedName>
        <fullName evidence="2">Unnamed protein product</fullName>
    </submittedName>
</protein>
<dbReference type="OrthoDB" id="133652at2759"/>
<evidence type="ECO:0000313" key="3">
    <source>
        <dbReference type="Proteomes" id="UP001165121"/>
    </source>
</evidence>
<feature type="compositionally biased region" description="Basic and acidic residues" evidence="1">
    <location>
        <begin position="138"/>
        <end position="155"/>
    </location>
</feature>
<comment type="caution">
    <text evidence="2">The sequence shown here is derived from an EMBL/GenBank/DDBJ whole genome shotgun (WGS) entry which is preliminary data.</text>
</comment>
<organism evidence="2 3">
    <name type="scientific">Phytophthora fragariaefolia</name>
    <dbReference type="NCBI Taxonomy" id="1490495"/>
    <lineage>
        <taxon>Eukaryota</taxon>
        <taxon>Sar</taxon>
        <taxon>Stramenopiles</taxon>
        <taxon>Oomycota</taxon>
        <taxon>Peronosporomycetes</taxon>
        <taxon>Peronosporales</taxon>
        <taxon>Peronosporaceae</taxon>
        <taxon>Phytophthora</taxon>
    </lineage>
</organism>
<keyword evidence="3" id="KW-1185">Reference proteome</keyword>
<evidence type="ECO:0000313" key="2">
    <source>
        <dbReference type="EMBL" id="GMF58329.1"/>
    </source>
</evidence>
<reference evidence="2" key="1">
    <citation type="submission" date="2023-04" db="EMBL/GenBank/DDBJ databases">
        <title>Phytophthora fragariaefolia NBRC 109709.</title>
        <authorList>
            <person name="Ichikawa N."/>
            <person name="Sato H."/>
            <person name="Tonouchi N."/>
        </authorList>
    </citation>
    <scope>NUCLEOTIDE SEQUENCE</scope>
    <source>
        <strain evidence="2">NBRC 109709</strain>
    </source>
</reference>
<gene>
    <name evidence="2" type="ORF">Pfra01_002503300</name>
</gene>
<dbReference type="AlphaFoldDB" id="A0A9W6YBB8"/>
<dbReference type="Proteomes" id="UP001165121">
    <property type="component" value="Unassembled WGS sequence"/>
</dbReference>
<dbReference type="EMBL" id="BSXT01004619">
    <property type="protein sequence ID" value="GMF58329.1"/>
    <property type="molecule type" value="Genomic_DNA"/>
</dbReference>
<feature type="region of interest" description="Disordered" evidence="1">
    <location>
        <begin position="121"/>
        <end position="155"/>
    </location>
</feature>
<proteinExistence type="predicted"/>
<evidence type="ECO:0000256" key="1">
    <source>
        <dbReference type="SAM" id="MobiDB-lite"/>
    </source>
</evidence>
<sequence length="188" mass="20814">MFDSTQIRGPLAGVRQKYYEDTATTPLHGVILKVNTQNQNVNAQIQNGSEILYLFQYAFIRLILVGANSMAGTLWHGGNFVANTALVVASFSSNSAACQTPSTSSTHGRCALASCKWPRTRRTGRPWQTPRGQRAHRVGLDQDRHGDRRLERLPEAPGRLEEEAGWCSRRLPARRACRHAGTDTRADG</sequence>
<name>A0A9W6YBB8_9STRA</name>